<sequence length="124" mass="13103">MATDPQTGEAATASSFYELSTAQRERYGRLARQFRHNTKAMVGLIIVLTLVVVAALAPVIAPYSISETSVEDRSEAPSLAHPFGTDDLGRDIFSRVVMGSRISLYVGFGSIVGALAVGTTVGVV</sequence>
<keyword evidence="6" id="KW-1185">Reference proteome</keyword>
<reference evidence="5 6" key="1">
    <citation type="journal article" date="2019" name="Int. J. Syst. Evol. Microbiol.">
        <title>The Global Catalogue of Microorganisms (GCM) 10K type strain sequencing project: providing services to taxonomists for standard genome sequencing and annotation.</title>
        <authorList>
            <consortium name="The Broad Institute Genomics Platform"/>
            <consortium name="The Broad Institute Genome Sequencing Center for Infectious Disease"/>
            <person name="Wu L."/>
            <person name="Ma J."/>
        </authorList>
    </citation>
    <scope>NUCLEOTIDE SEQUENCE [LARGE SCALE GENOMIC DNA]</scope>
    <source>
        <strain evidence="5 6">NBRC 111368</strain>
    </source>
</reference>
<keyword evidence="3" id="KW-1133">Transmembrane helix</keyword>
<protein>
    <submittedName>
        <fullName evidence="5">ABC transporter permease</fullName>
    </submittedName>
</protein>
<evidence type="ECO:0000259" key="4">
    <source>
        <dbReference type="Pfam" id="PF12911"/>
    </source>
</evidence>
<name>A0ABD5RZH6_9EURY</name>
<accession>A0ABD5RZH6</accession>
<dbReference type="Proteomes" id="UP001596328">
    <property type="component" value="Unassembled WGS sequence"/>
</dbReference>
<evidence type="ECO:0000256" key="2">
    <source>
        <dbReference type="ARBA" id="ARBA00022448"/>
    </source>
</evidence>
<comment type="caution">
    <text evidence="5">The sequence shown here is derived from an EMBL/GenBank/DDBJ whole genome shotgun (WGS) entry which is preliminary data.</text>
</comment>
<dbReference type="GO" id="GO:0005886">
    <property type="term" value="C:plasma membrane"/>
    <property type="evidence" value="ECO:0007669"/>
    <property type="project" value="UniProtKB-SubCell"/>
</dbReference>
<feature type="non-terminal residue" evidence="5">
    <location>
        <position position="124"/>
    </location>
</feature>
<dbReference type="PANTHER" id="PTHR43386">
    <property type="entry name" value="OLIGOPEPTIDE TRANSPORT SYSTEM PERMEASE PROTEIN APPC"/>
    <property type="match status" value="1"/>
</dbReference>
<dbReference type="EMBL" id="JBHSWU010000251">
    <property type="protein sequence ID" value="MFC6724690.1"/>
    <property type="molecule type" value="Genomic_DNA"/>
</dbReference>
<dbReference type="Pfam" id="PF12911">
    <property type="entry name" value="OppC_N"/>
    <property type="match status" value="1"/>
</dbReference>
<dbReference type="AlphaFoldDB" id="A0ABD5RZH6"/>
<comment type="subcellular location">
    <subcellularLocation>
        <location evidence="1">Cell membrane</location>
        <topology evidence="1">Multi-pass membrane protein</topology>
    </subcellularLocation>
</comment>
<dbReference type="InterPro" id="IPR050366">
    <property type="entry name" value="BP-dependent_transpt_permease"/>
</dbReference>
<feature type="transmembrane region" description="Helical" evidence="3">
    <location>
        <begin position="102"/>
        <end position="123"/>
    </location>
</feature>
<evidence type="ECO:0000256" key="3">
    <source>
        <dbReference type="SAM" id="Phobius"/>
    </source>
</evidence>
<keyword evidence="2" id="KW-0813">Transport</keyword>
<gene>
    <name evidence="5" type="ORF">ACFQE1_09935</name>
</gene>
<dbReference type="PANTHER" id="PTHR43386:SF1">
    <property type="entry name" value="D,D-DIPEPTIDE TRANSPORT SYSTEM PERMEASE PROTEIN DDPC-RELATED"/>
    <property type="match status" value="1"/>
</dbReference>
<evidence type="ECO:0000256" key="1">
    <source>
        <dbReference type="ARBA" id="ARBA00004651"/>
    </source>
</evidence>
<keyword evidence="3" id="KW-0812">Transmembrane</keyword>
<evidence type="ECO:0000313" key="5">
    <source>
        <dbReference type="EMBL" id="MFC6724690.1"/>
    </source>
</evidence>
<feature type="domain" description="Oligopeptide transport permease C-like N-terminal" evidence="4">
    <location>
        <begin position="31"/>
        <end position="77"/>
    </location>
</feature>
<keyword evidence="3" id="KW-0472">Membrane</keyword>
<dbReference type="InterPro" id="IPR025966">
    <property type="entry name" value="OppC_N"/>
</dbReference>
<evidence type="ECO:0000313" key="6">
    <source>
        <dbReference type="Proteomes" id="UP001596328"/>
    </source>
</evidence>
<proteinExistence type="predicted"/>
<feature type="transmembrane region" description="Helical" evidence="3">
    <location>
        <begin position="42"/>
        <end position="65"/>
    </location>
</feature>
<organism evidence="5 6">
    <name type="scientific">Halobium palmae</name>
    <dbReference type="NCBI Taxonomy" id="1776492"/>
    <lineage>
        <taxon>Archaea</taxon>
        <taxon>Methanobacteriati</taxon>
        <taxon>Methanobacteriota</taxon>
        <taxon>Stenosarchaea group</taxon>
        <taxon>Halobacteria</taxon>
        <taxon>Halobacteriales</taxon>
        <taxon>Haloferacaceae</taxon>
        <taxon>Halobium</taxon>
    </lineage>
</organism>